<evidence type="ECO:0000313" key="5">
    <source>
        <dbReference type="Proteomes" id="UP001368270"/>
    </source>
</evidence>
<dbReference type="Gene3D" id="1.10.10.10">
    <property type="entry name" value="Winged helix-like DNA-binding domain superfamily/Winged helix DNA-binding domain"/>
    <property type="match status" value="1"/>
</dbReference>
<name>A0ABU8QF86_9RHOB</name>
<evidence type="ECO:0000256" key="2">
    <source>
        <dbReference type="SAM" id="Phobius"/>
    </source>
</evidence>
<dbReference type="CDD" id="cd06170">
    <property type="entry name" value="LuxR_C_like"/>
    <property type="match status" value="1"/>
</dbReference>
<keyword evidence="2" id="KW-0472">Membrane</keyword>
<reference evidence="4 5" key="1">
    <citation type="submission" date="2024-03" db="EMBL/GenBank/DDBJ databases">
        <title>Cognatishimia coralii sp. nov., a marine bacterium isolated from coral surrounding seawater.</title>
        <authorList>
            <person name="Liu X."/>
            <person name="Liu S."/>
            <person name="Sun H."/>
            <person name="Zhang Y."/>
        </authorList>
    </citation>
    <scope>NUCLEOTIDE SEQUENCE [LARGE SCALE GENOMIC DNA]</scope>
    <source>
        <strain evidence="4 5">D5M38</strain>
    </source>
</reference>
<evidence type="ECO:0000259" key="3">
    <source>
        <dbReference type="PROSITE" id="PS50043"/>
    </source>
</evidence>
<keyword evidence="2" id="KW-0812">Transmembrane</keyword>
<gene>
    <name evidence="4" type="ORF">WG622_07535</name>
</gene>
<dbReference type="InterPro" id="IPR039420">
    <property type="entry name" value="WalR-like"/>
</dbReference>
<evidence type="ECO:0000313" key="4">
    <source>
        <dbReference type="EMBL" id="MEJ5218088.1"/>
    </source>
</evidence>
<proteinExistence type="predicted"/>
<sequence>MDKNRAFLIAVTAVQGACAVFFVSDILLTIIGVRTNPIRWQTRELLEIGAAIGLTLGVVFGYLTLRRSLKRTAAAEASLRSVQMTFQEHIQDRFNAWELTAAERDVALFTIKGLSVSDIAELRATSEGTVKAQSAGIYRKAGVNNRTQLVSLFIDDLLEQDC</sequence>
<feature type="domain" description="HTH luxR-type" evidence="3">
    <location>
        <begin position="92"/>
        <end position="157"/>
    </location>
</feature>
<dbReference type="SUPFAM" id="SSF46894">
    <property type="entry name" value="C-terminal effector domain of the bipartite response regulators"/>
    <property type="match status" value="1"/>
</dbReference>
<feature type="transmembrane region" description="Helical" evidence="2">
    <location>
        <begin position="7"/>
        <end position="33"/>
    </location>
</feature>
<keyword evidence="1" id="KW-0238">DNA-binding</keyword>
<dbReference type="SMART" id="SM00421">
    <property type="entry name" value="HTH_LUXR"/>
    <property type="match status" value="1"/>
</dbReference>
<organism evidence="4 5">
    <name type="scientific">Cognatishimia coralii</name>
    <dbReference type="NCBI Taxonomy" id="3083254"/>
    <lineage>
        <taxon>Bacteria</taxon>
        <taxon>Pseudomonadati</taxon>
        <taxon>Pseudomonadota</taxon>
        <taxon>Alphaproteobacteria</taxon>
        <taxon>Rhodobacterales</taxon>
        <taxon>Paracoccaceae</taxon>
        <taxon>Cognatishimia</taxon>
    </lineage>
</organism>
<dbReference type="PANTHER" id="PTHR43214">
    <property type="entry name" value="TWO-COMPONENT RESPONSE REGULATOR"/>
    <property type="match status" value="1"/>
</dbReference>
<feature type="transmembrane region" description="Helical" evidence="2">
    <location>
        <begin position="45"/>
        <end position="65"/>
    </location>
</feature>
<dbReference type="EMBL" id="JBBGAZ010000003">
    <property type="protein sequence ID" value="MEJ5218088.1"/>
    <property type="molecule type" value="Genomic_DNA"/>
</dbReference>
<dbReference type="PROSITE" id="PS50043">
    <property type="entry name" value="HTH_LUXR_2"/>
    <property type="match status" value="1"/>
</dbReference>
<dbReference type="InterPro" id="IPR016032">
    <property type="entry name" value="Sig_transdc_resp-reg_C-effctor"/>
</dbReference>
<dbReference type="RefSeq" id="WP_339403032.1">
    <property type="nucleotide sequence ID" value="NZ_JBBGAZ010000003.1"/>
</dbReference>
<comment type="caution">
    <text evidence="4">The sequence shown here is derived from an EMBL/GenBank/DDBJ whole genome shotgun (WGS) entry which is preliminary data.</text>
</comment>
<dbReference type="Proteomes" id="UP001368270">
    <property type="component" value="Unassembled WGS sequence"/>
</dbReference>
<accession>A0ABU8QF86</accession>
<evidence type="ECO:0000256" key="1">
    <source>
        <dbReference type="ARBA" id="ARBA00023125"/>
    </source>
</evidence>
<dbReference type="InterPro" id="IPR036388">
    <property type="entry name" value="WH-like_DNA-bd_sf"/>
</dbReference>
<dbReference type="InterPro" id="IPR000792">
    <property type="entry name" value="Tscrpt_reg_LuxR_C"/>
</dbReference>
<keyword evidence="2" id="KW-1133">Transmembrane helix</keyword>
<protein>
    <submittedName>
        <fullName evidence="4">LuxR C-terminal-related transcriptional regulator</fullName>
    </submittedName>
</protein>
<keyword evidence="5" id="KW-1185">Reference proteome</keyword>
<dbReference type="Pfam" id="PF00196">
    <property type="entry name" value="GerE"/>
    <property type="match status" value="1"/>
</dbReference>